<proteinExistence type="predicted"/>
<accession>A0A2M4CBY2</accession>
<dbReference type="EMBL" id="GGFJ01013705">
    <property type="protein sequence ID" value="MBW62846.1"/>
    <property type="molecule type" value="Transcribed_RNA"/>
</dbReference>
<dbReference type="AlphaFoldDB" id="A0A2M4CBY2"/>
<protein>
    <submittedName>
        <fullName evidence="2">Putative secreted protein</fullName>
    </submittedName>
</protein>
<evidence type="ECO:0000256" key="1">
    <source>
        <dbReference type="SAM" id="MobiDB-lite"/>
    </source>
</evidence>
<feature type="region of interest" description="Disordered" evidence="1">
    <location>
        <begin position="14"/>
        <end position="39"/>
    </location>
</feature>
<name>A0A2M4CBY2_9DIPT</name>
<organism evidence="2">
    <name type="scientific">Anopheles marajoara</name>
    <dbReference type="NCBI Taxonomy" id="58244"/>
    <lineage>
        <taxon>Eukaryota</taxon>
        <taxon>Metazoa</taxon>
        <taxon>Ecdysozoa</taxon>
        <taxon>Arthropoda</taxon>
        <taxon>Hexapoda</taxon>
        <taxon>Insecta</taxon>
        <taxon>Pterygota</taxon>
        <taxon>Neoptera</taxon>
        <taxon>Endopterygota</taxon>
        <taxon>Diptera</taxon>
        <taxon>Nematocera</taxon>
        <taxon>Culicoidea</taxon>
        <taxon>Culicidae</taxon>
        <taxon>Anophelinae</taxon>
        <taxon>Anopheles</taxon>
    </lineage>
</organism>
<sequence>MRIPYAAAASAVAAGYVSSRPPPGTTTAPHPSGGYAWPSDARRTFSRARFRLHLRQSPNRFRGFATPRPNRVNESDRS</sequence>
<evidence type="ECO:0000313" key="2">
    <source>
        <dbReference type="EMBL" id="MBW62846.1"/>
    </source>
</evidence>
<reference evidence="2" key="1">
    <citation type="submission" date="2018-01" db="EMBL/GenBank/DDBJ databases">
        <title>An insight into the sialome of Amazonian anophelines.</title>
        <authorList>
            <person name="Ribeiro J.M."/>
            <person name="Scarpassa V."/>
            <person name="Calvo E."/>
        </authorList>
    </citation>
    <scope>NUCLEOTIDE SEQUENCE</scope>
    <source>
        <tissue evidence="2">Salivary glands</tissue>
    </source>
</reference>
<feature type="region of interest" description="Disordered" evidence="1">
    <location>
        <begin position="57"/>
        <end position="78"/>
    </location>
</feature>